<gene>
    <name evidence="12" type="ORF">METZ01_LOCUS466390</name>
</gene>
<proteinExistence type="predicted"/>
<keyword evidence="9 10" id="KW-0472">Membrane</keyword>
<organism evidence="12">
    <name type="scientific">marine metagenome</name>
    <dbReference type="NCBI Taxonomy" id="408172"/>
    <lineage>
        <taxon>unclassified sequences</taxon>
        <taxon>metagenomes</taxon>
        <taxon>ecological metagenomes</taxon>
    </lineage>
</organism>
<evidence type="ECO:0000256" key="9">
    <source>
        <dbReference type="ARBA" id="ARBA00023136"/>
    </source>
</evidence>
<evidence type="ECO:0000256" key="4">
    <source>
        <dbReference type="ARBA" id="ARBA00022692"/>
    </source>
</evidence>
<evidence type="ECO:0000256" key="10">
    <source>
        <dbReference type="SAM" id="Phobius"/>
    </source>
</evidence>
<dbReference type="GO" id="GO:0006508">
    <property type="term" value="P:proteolysis"/>
    <property type="evidence" value="ECO:0007669"/>
    <property type="project" value="UniProtKB-KW"/>
</dbReference>
<dbReference type="Pfam" id="PF02163">
    <property type="entry name" value="Peptidase_M50"/>
    <property type="match status" value="1"/>
</dbReference>
<evidence type="ECO:0000256" key="6">
    <source>
        <dbReference type="ARBA" id="ARBA00022833"/>
    </source>
</evidence>
<dbReference type="SMART" id="SM00228">
    <property type="entry name" value="PDZ"/>
    <property type="match status" value="1"/>
</dbReference>
<evidence type="ECO:0000256" key="7">
    <source>
        <dbReference type="ARBA" id="ARBA00022989"/>
    </source>
</evidence>
<keyword evidence="5" id="KW-0378">Hydrolase</keyword>
<keyword evidence="3" id="KW-0645">Protease</keyword>
<reference evidence="12" key="1">
    <citation type="submission" date="2018-05" db="EMBL/GenBank/DDBJ databases">
        <authorList>
            <person name="Lanie J.A."/>
            <person name="Ng W.-L."/>
            <person name="Kazmierczak K.M."/>
            <person name="Andrzejewski T.M."/>
            <person name="Davidsen T.M."/>
            <person name="Wayne K.J."/>
            <person name="Tettelin H."/>
            <person name="Glass J.I."/>
            <person name="Rusch D."/>
            <person name="Podicherti R."/>
            <person name="Tsui H.-C.T."/>
            <person name="Winkler M.E."/>
        </authorList>
    </citation>
    <scope>NUCLEOTIDE SEQUENCE</scope>
</reference>
<feature type="domain" description="PDZ" evidence="11">
    <location>
        <begin position="129"/>
        <end position="190"/>
    </location>
</feature>
<evidence type="ECO:0000256" key="2">
    <source>
        <dbReference type="ARBA" id="ARBA00004141"/>
    </source>
</evidence>
<evidence type="ECO:0000259" key="11">
    <source>
        <dbReference type="PROSITE" id="PS50106"/>
    </source>
</evidence>
<feature type="transmembrane region" description="Helical" evidence="10">
    <location>
        <begin position="6"/>
        <end position="25"/>
    </location>
</feature>
<keyword evidence="6" id="KW-0862">Zinc</keyword>
<keyword evidence="7 10" id="KW-1133">Transmembrane helix</keyword>
<dbReference type="InterPro" id="IPR036034">
    <property type="entry name" value="PDZ_sf"/>
</dbReference>
<dbReference type="CDD" id="cd06163">
    <property type="entry name" value="S2P-M50_PDZ_RseP-like"/>
    <property type="match status" value="1"/>
</dbReference>
<keyword evidence="4 10" id="KW-0812">Transmembrane</keyword>
<dbReference type="InterPro" id="IPR001478">
    <property type="entry name" value="PDZ"/>
</dbReference>
<protein>
    <recommendedName>
        <fullName evidence="11">PDZ domain-containing protein</fullName>
    </recommendedName>
</protein>
<evidence type="ECO:0000313" key="12">
    <source>
        <dbReference type="EMBL" id="SVE13536.1"/>
    </source>
</evidence>
<feature type="non-terminal residue" evidence="12">
    <location>
        <position position="217"/>
    </location>
</feature>
<dbReference type="InterPro" id="IPR004387">
    <property type="entry name" value="Pept_M50_Zn"/>
</dbReference>
<accession>A0A383B042</accession>
<dbReference type="PROSITE" id="PS50106">
    <property type="entry name" value="PDZ"/>
    <property type="match status" value="1"/>
</dbReference>
<name>A0A383B042_9ZZZZ</name>
<feature type="transmembrane region" description="Helical" evidence="10">
    <location>
        <begin position="94"/>
        <end position="115"/>
    </location>
</feature>
<dbReference type="Gene3D" id="2.30.42.10">
    <property type="match status" value="1"/>
</dbReference>
<evidence type="ECO:0000256" key="5">
    <source>
        <dbReference type="ARBA" id="ARBA00022801"/>
    </source>
</evidence>
<dbReference type="PANTHER" id="PTHR42837:SF2">
    <property type="entry name" value="MEMBRANE METALLOPROTEASE ARASP2, CHLOROPLASTIC-RELATED"/>
    <property type="match status" value="1"/>
</dbReference>
<keyword evidence="8" id="KW-0482">Metalloprotease</keyword>
<comment type="subcellular location">
    <subcellularLocation>
        <location evidence="2">Membrane</location>
        <topology evidence="2">Multi-pass membrane protein</topology>
    </subcellularLocation>
</comment>
<dbReference type="GO" id="GO:0004222">
    <property type="term" value="F:metalloendopeptidase activity"/>
    <property type="evidence" value="ECO:0007669"/>
    <property type="project" value="InterPro"/>
</dbReference>
<sequence>MLGGFIVVVGFITILMIHEGGHLIAAKAFGIKVTKYFLGFGPTIWSFNYGETEYGIKAIPAGGYVKVIGMNPLEDVPFGEEHRTYRGRPFYQKAIVVMAGIATHFVLAFALVYVANVGVGWPDYQSPSLTVASIVATTDSGDESPAVSAGIKVGDRVVSINGVTVASWHELTSVLRDNANQFVLIGVQRNEEDIKVGATLGSRMDQETGKDIGFLGV</sequence>
<dbReference type="AlphaFoldDB" id="A0A383B042"/>
<dbReference type="SUPFAM" id="SSF50156">
    <property type="entry name" value="PDZ domain-like"/>
    <property type="match status" value="1"/>
</dbReference>
<dbReference type="InterPro" id="IPR008915">
    <property type="entry name" value="Peptidase_M50"/>
</dbReference>
<comment type="cofactor">
    <cofactor evidence="1">
        <name>Zn(2+)</name>
        <dbReference type="ChEBI" id="CHEBI:29105"/>
    </cofactor>
</comment>
<dbReference type="GO" id="GO:0016020">
    <property type="term" value="C:membrane"/>
    <property type="evidence" value="ECO:0007669"/>
    <property type="project" value="UniProtKB-SubCell"/>
</dbReference>
<dbReference type="EMBL" id="UINC01196503">
    <property type="protein sequence ID" value="SVE13536.1"/>
    <property type="molecule type" value="Genomic_DNA"/>
</dbReference>
<dbReference type="PANTHER" id="PTHR42837">
    <property type="entry name" value="REGULATOR OF SIGMA-E PROTEASE RSEP"/>
    <property type="match status" value="1"/>
</dbReference>
<evidence type="ECO:0000256" key="1">
    <source>
        <dbReference type="ARBA" id="ARBA00001947"/>
    </source>
</evidence>
<evidence type="ECO:0000256" key="8">
    <source>
        <dbReference type="ARBA" id="ARBA00023049"/>
    </source>
</evidence>
<evidence type="ECO:0000256" key="3">
    <source>
        <dbReference type="ARBA" id="ARBA00022670"/>
    </source>
</evidence>